<evidence type="ECO:0000256" key="4">
    <source>
        <dbReference type="ARBA" id="ARBA00023136"/>
    </source>
</evidence>
<feature type="transmembrane region" description="Helical" evidence="5">
    <location>
        <begin position="91"/>
        <end position="108"/>
    </location>
</feature>
<keyword evidence="3 5" id="KW-1133">Transmembrane helix</keyword>
<comment type="caution">
    <text evidence="7">The sequence shown here is derived from an EMBL/GenBank/DDBJ whole genome shotgun (WGS) entry which is preliminary data.</text>
</comment>
<accession>A0A845BKY7</accession>
<dbReference type="EMBL" id="WSSB01000002">
    <property type="protein sequence ID" value="MXR35898.1"/>
    <property type="molecule type" value="Genomic_DNA"/>
</dbReference>
<gene>
    <name evidence="7" type="ORF">GQF02_02775</name>
</gene>
<dbReference type="InterPro" id="IPR049453">
    <property type="entry name" value="Memb_transporter_dom"/>
</dbReference>
<proteinExistence type="predicted"/>
<keyword evidence="8" id="KW-1185">Reference proteome</keyword>
<keyword evidence="4 5" id="KW-0472">Membrane</keyword>
<feature type="transmembrane region" description="Helical" evidence="5">
    <location>
        <begin position="69"/>
        <end position="85"/>
    </location>
</feature>
<evidence type="ECO:0000313" key="7">
    <source>
        <dbReference type="EMBL" id="MXR35898.1"/>
    </source>
</evidence>
<dbReference type="AlphaFoldDB" id="A0A845BKY7"/>
<evidence type="ECO:0000256" key="1">
    <source>
        <dbReference type="ARBA" id="ARBA00004141"/>
    </source>
</evidence>
<dbReference type="Proteomes" id="UP000467214">
    <property type="component" value="Unassembled WGS sequence"/>
</dbReference>
<reference evidence="7 8" key="1">
    <citation type="submission" date="2019-12" db="EMBL/GenBank/DDBJ databases">
        <title>Neisseriaceae gen. nov. sp. Genome sequencing and assembly.</title>
        <authorList>
            <person name="Liu Z."/>
            <person name="Li A."/>
        </authorList>
    </citation>
    <scope>NUCLEOTIDE SEQUENCE [LARGE SCALE GENOMIC DNA]</scope>
    <source>
        <strain evidence="7 8">B2N2-7</strain>
    </source>
</reference>
<feature type="transmembrane region" description="Helical" evidence="5">
    <location>
        <begin position="139"/>
        <end position="160"/>
    </location>
</feature>
<dbReference type="Pfam" id="PF13515">
    <property type="entry name" value="FUSC_2"/>
    <property type="match status" value="1"/>
</dbReference>
<protein>
    <recommendedName>
        <fullName evidence="6">Integral membrane bound transporter domain-containing protein</fullName>
    </recommendedName>
</protein>
<comment type="subcellular location">
    <subcellularLocation>
        <location evidence="1">Membrane</location>
        <topology evidence="1">Multi-pass membrane protein</topology>
    </subcellularLocation>
</comment>
<name>A0A845BKY7_9NEIS</name>
<evidence type="ECO:0000259" key="6">
    <source>
        <dbReference type="Pfam" id="PF13515"/>
    </source>
</evidence>
<organism evidence="7 8">
    <name type="scientific">Craterilacuibacter sinensis</name>
    <dbReference type="NCBI Taxonomy" id="2686017"/>
    <lineage>
        <taxon>Bacteria</taxon>
        <taxon>Pseudomonadati</taxon>
        <taxon>Pseudomonadota</taxon>
        <taxon>Betaproteobacteria</taxon>
        <taxon>Neisseriales</taxon>
        <taxon>Neisseriaceae</taxon>
        <taxon>Craterilacuibacter</taxon>
    </lineage>
</organism>
<dbReference type="PROSITE" id="PS51257">
    <property type="entry name" value="PROKAR_LIPOPROTEIN"/>
    <property type="match status" value="1"/>
</dbReference>
<evidence type="ECO:0000256" key="2">
    <source>
        <dbReference type="ARBA" id="ARBA00022692"/>
    </source>
</evidence>
<evidence type="ECO:0000313" key="8">
    <source>
        <dbReference type="Proteomes" id="UP000467214"/>
    </source>
</evidence>
<keyword evidence="2 5" id="KW-0812">Transmembrane</keyword>
<dbReference type="GO" id="GO:0016020">
    <property type="term" value="C:membrane"/>
    <property type="evidence" value="ECO:0007669"/>
    <property type="project" value="UniProtKB-SubCell"/>
</dbReference>
<dbReference type="RefSeq" id="WP_124735542.1">
    <property type="nucleotide sequence ID" value="NZ_WSSB01000002.1"/>
</dbReference>
<evidence type="ECO:0000256" key="3">
    <source>
        <dbReference type="ARBA" id="ARBA00022989"/>
    </source>
</evidence>
<feature type="transmembrane region" description="Helical" evidence="5">
    <location>
        <begin position="115"/>
        <end position="133"/>
    </location>
</feature>
<feature type="transmembrane region" description="Helical" evidence="5">
    <location>
        <begin position="12"/>
        <end position="31"/>
    </location>
</feature>
<evidence type="ECO:0000256" key="5">
    <source>
        <dbReference type="SAM" id="Phobius"/>
    </source>
</evidence>
<feature type="domain" description="Integral membrane bound transporter" evidence="6">
    <location>
        <begin position="45"/>
        <end position="155"/>
    </location>
</feature>
<sequence>MSIKFGKLDFIAAIRIMLLVMLTGACGYVLGGKIPGASAEIGRLWAVISGIVVLQATSDETIKAASKRVLGTLIGATVGWLYLILLPNNWAAGFVCVFLTILLSQLLSVPDNGRLGCVTVLVVLVISAVHPGLPPLVNASLRFFEAAIGSGIALLLAWLWPHPDMARP</sequence>